<feature type="compositionally biased region" description="Low complexity" evidence="1">
    <location>
        <begin position="159"/>
        <end position="172"/>
    </location>
</feature>
<sequence length="404" mass="43628">MERDSRRDRGQWRGCYTFKDITIDGESRNVQKRDGGLKMGNTYYYYYEIDGSTEIHDPAVPSTSTCPYLPGQSVNTLEVPVERSLRNRSASASSLRQEDFKTMDPVAKFTAPKPVAEATAATRRVGTSPQQHHKRSARSLSPGSGWSSFSPRKLFSRKASSNSLQSAAQPAASEEEERHRMSSSRSEGSRSRDISPESLRRFLADDAPIVAEETPATAAAAVVTIPEDIVEENEDEDDNFATSAVSETMQFTGLSPPPARSVSPSPPPTSHKNLLPLSKFNVPASAFRPTFTLPKAPETSAPETELDSPDAASPPAFYYSEEEDNEDEEVPPSVAVQASKSTYSLPPQSSGTNGASAGGRGKHGAPTVPSLLDVANVQIPDSGLDDLVSELGWMAGLIRGRYDA</sequence>
<organism evidence="2 3">
    <name type="scientific">Cladorrhinum samala</name>
    <dbReference type="NCBI Taxonomy" id="585594"/>
    <lineage>
        <taxon>Eukaryota</taxon>
        <taxon>Fungi</taxon>
        <taxon>Dikarya</taxon>
        <taxon>Ascomycota</taxon>
        <taxon>Pezizomycotina</taxon>
        <taxon>Sordariomycetes</taxon>
        <taxon>Sordariomycetidae</taxon>
        <taxon>Sordariales</taxon>
        <taxon>Podosporaceae</taxon>
        <taxon>Cladorrhinum</taxon>
    </lineage>
</organism>
<protein>
    <submittedName>
        <fullName evidence="2">Uncharacterized protein</fullName>
    </submittedName>
</protein>
<dbReference type="PANTHER" id="PTHR40625:SF1">
    <property type="entry name" value="AMP-ACTIVATED PROTEIN KINASE GLYCOGEN-BINDING DOMAIN-CONTAINING PROTEIN"/>
    <property type="match status" value="1"/>
</dbReference>
<evidence type="ECO:0000256" key="1">
    <source>
        <dbReference type="SAM" id="MobiDB-lite"/>
    </source>
</evidence>
<dbReference type="AlphaFoldDB" id="A0AAV9HHS3"/>
<comment type="caution">
    <text evidence="2">The sequence shown here is derived from an EMBL/GenBank/DDBJ whole genome shotgun (WGS) entry which is preliminary data.</text>
</comment>
<feature type="compositionally biased region" description="Acidic residues" evidence="1">
    <location>
        <begin position="320"/>
        <end position="330"/>
    </location>
</feature>
<dbReference type="Proteomes" id="UP001321749">
    <property type="component" value="Unassembled WGS sequence"/>
</dbReference>
<feature type="compositionally biased region" description="Pro residues" evidence="1">
    <location>
        <begin position="255"/>
        <end position="269"/>
    </location>
</feature>
<feature type="compositionally biased region" description="Low complexity" evidence="1">
    <location>
        <begin position="138"/>
        <end position="152"/>
    </location>
</feature>
<feature type="compositionally biased region" description="Basic and acidic residues" evidence="1">
    <location>
        <begin position="187"/>
        <end position="197"/>
    </location>
</feature>
<evidence type="ECO:0000313" key="2">
    <source>
        <dbReference type="EMBL" id="KAK4460263.1"/>
    </source>
</evidence>
<feature type="compositionally biased region" description="Polar residues" evidence="1">
    <location>
        <begin position="336"/>
        <end position="355"/>
    </location>
</feature>
<reference evidence="2" key="1">
    <citation type="journal article" date="2023" name="Mol. Phylogenet. Evol.">
        <title>Genome-scale phylogeny and comparative genomics of the fungal order Sordariales.</title>
        <authorList>
            <person name="Hensen N."/>
            <person name="Bonometti L."/>
            <person name="Westerberg I."/>
            <person name="Brannstrom I.O."/>
            <person name="Guillou S."/>
            <person name="Cros-Aarteil S."/>
            <person name="Calhoun S."/>
            <person name="Haridas S."/>
            <person name="Kuo A."/>
            <person name="Mondo S."/>
            <person name="Pangilinan J."/>
            <person name="Riley R."/>
            <person name="LaButti K."/>
            <person name="Andreopoulos B."/>
            <person name="Lipzen A."/>
            <person name="Chen C."/>
            <person name="Yan M."/>
            <person name="Daum C."/>
            <person name="Ng V."/>
            <person name="Clum A."/>
            <person name="Steindorff A."/>
            <person name="Ohm R.A."/>
            <person name="Martin F."/>
            <person name="Silar P."/>
            <person name="Natvig D.O."/>
            <person name="Lalanne C."/>
            <person name="Gautier V."/>
            <person name="Ament-Velasquez S.L."/>
            <person name="Kruys A."/>
            <person name="Hutchinson M.I."/>
            <person name="Powell A.J."/>
            <person name="Barry K."/>
            <person name="Miller A.N."/>
            <person name="Grigoriev I.V."/>
            <person name="Debuchy R."/>
            <person name="Gladieux P."/>
            <person name="Hiltunen Thoren M."/>
            <person name="Johannesson H."/>
        </authorList>
    </citation>
    <scope>NUCLEOTIDE SEQUENCE</scope>
    <source>
        <strain evidence="2">PSN324</strain>
    </source>
</reference>
<feature type="region of interest" description="Disordered" evidence="1">
    <location>
        <begin position="85"/>
        <end position="197"/>
    </location>
</feature>
<reference evidence="2" key="2">
    <citation type="submission" date="2023-06" db="EMBL/GenBank/DDBJ databases">
        <authorList>
            <consortium name="Lawrence Berkeley National Laboratory"/>
            <person name="Mondo S.J."/>
            <person name="Hensen N."/>
            <person name="Bonometti L."/>
            <person name="Westerberg I."/>
            <person name="Brannstrom I.O."/>
            <person name="Guillou S."/>
            <person name="Cros-Aarteil S."/>
            <person name="Calhoun S."/>
            <person name="Haridas S."/>
            <person name="Kuo A."/>
            <person name="Pangilinan J."/>
            <person name="Riley R."/>
            <person name="Labutti K."/>
            <person name="Andreopoulos B."/>
            <person name="Lipzen A."/>
            <person name="Chen C."/>
            <person name="Yanf M."/>
            <person name="Daum C."/>
            <person name="Ng V."/>
            <person name="Clum A."/>
            <person name="Steindorff A."/>
            <person name="Ohm R."/>
            <person name="Martin F."/>
            <person name="Silar P."/>
            <person name="Natvig D."/>
            <person name="Lalanne C."/>
            <person name="Gautier V."/>
            <person name="Ament-Velasquez S.L."/>
            <person name="Kruys A."/>
            <person name="Hutchinson M.I."/>
            <person name="Powell A.J."/>
            <person name="Barry K."/>
            <person name="Miller A.N."/>
            <person name="Grigoriev I.V."/>
            <person name="Debuchy R."/>
            <person name="Gladieux P."/>
            <person name="Thoren M.H."/>
            <person name="Johannesson H."/>
        </authorList>
    </citation>
    <scope>NUCLEOTIDE SEQUENCE</scope>
    <source>
        <strain evidence="2">PSN324</strain>
    </source>
</reference>
<accession>A0AAV9HHS3</accession>
<keyword evidence="3" id="KW-1185">Reference proteome</keyword>
<name>A0AAV9HHS3_9PEZI</name>
<gene>
    <name evidence="2" type="ORF">QBC42DRAFT_288697</name>
</gene>
<evidence type="ECO:0000313" key="3">
    <source>
        <dbReference type="Proteomes" id="UP001321749"/>
    </source>
</evidence>
<dbReference type="EMBL" id="MU865016">
    <property type="protein sequence ID" value="KAK4460263.1"/>
    <property type="molecule type" value="Genomic_DNA"/>
</dbReference>
<feature type="region of interest" description="Disordered" evidence="1">
    <location>
        <begin position="249"/>
        <end position="277"/>
    </location>
</feature>
<dbReference type="PANTHER" id="PTHR40625">
    <property type="entry name" value="GTP-BINDING PROTEIN ESDC-RELATED"/>
    <property type="match status" value="1"/>
</dbReference>
<proteinExistence type="predicted"/>
<feature type="region of interest" description="Disordered" evidence="1">
    <location>
        <begin position="289"/>
        <end position="367"/>
    </location>
</feature>